<dbReference type="SUPFAM" id="SSF102405">
    <property type="entry name" value="MCP/YpsA-like"/>
    <property type="match status" value="1"/>
</dbReference>
<dbReference type="InterPro" id="IPR057666">
    <property type="entry name" value="DrpA_SLOG"/>
</dbReference>
<dbReference type="EMBL" id="DVOL01000031">
    <property type="protein sequence ID" value="HIV10504.1"/>
    <property type="molecule type" value="Genomic_DNA"/>
</dbReference>
<evidence type="ECO:0000256" key="1">
    <source>
        <dbReference type="ARBA" id="ARBA00006525"/>
    </source>
</evidence>
<organism evidence="4 5">
    <name type="scientific">Candidatus Faeciplasma avium</name>
    <dbReference type="NCBI Taxonomy" id="2840798"/>
    <lineage>
        <taxon>Bacteria</taxon>
        <taxon>Bacillati</taxon>
        <taxon>Bacillota</taxon>
        <taxon>Clostridia</taxon>
        <taxon>Eubacteriales</taxon>
        <taxon>Oscillospiraceae</taxon>
        <taxon>Oscillospiraceae incertae sedis</taxon>
        <taxon>Candidatus Faeciplasma</taxon>
    </lineage>
</organism>
<comment type="similarity">
    <text evidence="1">Belongs to the DprA/Smf family.</text>
</comment>
<name>A0A9D1NPI6_9FIRM</name>
<evidence type="ECO:0000313" key="5">
    <source>
        <dbReference type="Proteomes" id="UP000823960"/>
    </source>
</evidence>
<dbReference type="InterPro" id="IPR003488">
    <property type="entry name" value="DprA"/>
</dbReference>
<evidence type="ECO:0000256" key="2">
    <source>
        <dbReference type="SAM" id="MobiDB-lite"/>
    </source>
</evidence>
<protein>
    <submittedName>
        <fullName evidence="4">DNA-protecting protein DprA</fullName>
    </submittedName>
</protein>
<evidence type="ECO:0000313" key="4">
    <source>
        <dbReference type="EMBL" id="HIV10504.1"/>
    </source>
</evidence>
<accession>A0A9D1NPI6</accession>
<dbReference type="Gene3D" id="3.40.50.450">
    <property type="match status" value="1"/>
</dbReference>
<sequence>MDRMEDNLRYWLWVTMAFGAANPRKWKALSFYESPSKLYEAVSSNDMGNISSQDLKSVSSLKMDRVDELYELCQKRDIRIICPGDSEYPERLFEIYNPPSALFARGRLSQGLDSLILASAGTRKPSKYSVKVTARLVRELTLAGFVMSTGMAVGLDSVVIRAAIASGGEVVVPLPCGLDYDGYPREVSSKENRSAKELIAARGMIISEYLPNEGPSRLSFVARNRLLSGISVGALITQAGAGSGALSTASFAVSQGRDVFCIPPHMLYDSSYEGVSNLIRDGAIPVFGAEDVVNAYYSSYPHKLKRPEGGVVSRSERLRDGSVSKKPRKTAESESTPSKKEKKSVDLLGLSEEKRRIAELILENGSMLFDDLSNALGGELDLGGLLTELEIEGVVRMLPGNRYTVQS</sequence>
<dbReference type="Proteomes" id="UP000823960">
    <property type="component" value="Unassembled WGS sequence"/>
</dbReference>
<gene>
    <name evidence="4" type="ORF">IAD28_02265</name>
</gene>
<reference evidence="4" key="1">
    <citation type="submission" date="2020-10" db="EMBL/GenBank/DDBJ databases">
        <authorList>
            <person name="Gilroy R."/>
        </authorList>
    </citation>
    <scope>NUCLEOTIDE SEQUENCE</scope>
    <source>
        <strain evidence="4">1370</strain>
    </source>
</reference>
<dbReference type="Pfam" id="PF02481">
    <property type="entry name" value="DNA_processg_A"/>
    <property type="match status" value="1"/>
</dbReference>
<evidence type="ECO:0000259" key="3">
    <source>
        <dbReference type="Pfam" id="PF02481"/>
    </source>
</evidence>
<dbReference type="AlphaFoldDB" id="A0A9D1NPI6"/>
<dbReference type="PANTHER" id="PTHR43022">
    <property type="entry name" value="PROTEIN SMF"/>
    <property type="match status" value="1"/>
</dbReference>
<dbReference type="GO" id="GO:0009294">
    <property type="term" value="P:DNA-mediated transformation"/>
    <property type="evidence" value="ECO:0007669"/>
    <property type="project" value="InterPro"/>
</dbReference>
<comment type="caution">
    <text evidence="4">The sequence shown here is derived from an EMBL/GenBank/DDBJ whole genome shotgun (WGS) entry which is preliminary data.</text>
</comment>
<feature type="compositionally biased region" description="Basic and acidic residues" evidence="2">
    <location>
        <begin position="314"/>
        <end position="345"/>
    </location>
</feature>
<dbReference type="PANTHER" id="PTHR43022:SF1">
    <property type="entry name" value="PROTEIN SMF"/>
    <property type="match status" value="1"/>
</dbReference>
<feature type="domain" description="Smf/DprA SLOG" evidence="3">
    <location>
        <begin position="80"/>
        <end position="295"/>
    </location>
</feature>
<feature type="region of interest" description="Disordered" evidence="2">
    <location>
        <begin position="305"/>
        <end position="345"/>
    </location>
</feature>
<reference evidence="4" key="2">
    <citation type="journal article" date="2021" name="PeerJ">
        <title>Extensive microbial diversity within the chicken gut microbiome revealed by metagenomics and culture.</title>
        <authorList>
            <person name="Gilroy R."/>
            <person name="Ravi A."/>
            <person name="Getino M."/>
            <person name="Pursley I."/>
            <person name="Horton D.L."/>
            <person name="Alikhan N.F."/>
            <person name="Baker D."/>
            <person name="Gharbi K."/>
            <person name="Hall N."/>
            <person name="Watson M."/>
            <person name="Adriaenssens E.M."/>
            <person name="Foster-Nyarko E."/>
            <person name="Jarju S."/>
            <person name="Secka A."/>
            <person name="Antonio M."/>
            <person name="Oren A."/>
            <person name="Chaudhuri R.R."/>
            <person name="La Ragione R."/>
            <person name="Hildebrand F."/>
            <person name="Pallen M.J."/>
        </authorList>
    </citation>
    <scope>NUCLEOTIDE SEQUENCE</scope>
    <source>
        <strain evidence="4">1370</strain>
    </source>
</reference>
<proteinExistence type="inferred from homology"/>